<dbReference type="AlphaFoldDB" id="A0A5N5TKV3"/>
<keyword evidence="4" id="KW-1185">Reference proteome</keyword>
<feature type="signal peptide" evidence="1">
    <location>
        <begin position="1"/>
        <end position="19"/>
    </location>
</feature>
<proteinExistence type="predicted"/>
<dbReference type="GO" id="GO:0008475">
    <property type="term" value="F:procollagen-lysine 5-dioxygenase activity"/>
    <property type="evidence" value="ECO:0007669"/>
    <property type="project" value="TreeGrafter"/>
</dbReference>
<dbReference type="EMBL" id="SEYY01000656">
    <property type="protein sequence ID" value="KAB7506794.1"/>
    <property type="molecule type" value="Genomic_DNA"/>
</dbReference>
<dbReference type="Proteomes" id="UP000326759">
    <property type="component" value="Unassembled WGS sequence"/>
</dbReference>
<evidence type="ECO:0000313" key="4">
    <source>
        <dbReference type="Proteomes" id="UP000326759"/>
    </source>
</evidence>
<reference evidence="3 4" key="1">
    <citation type="journal article" date="2019" name="PLoS Biol.">
        <title>Sex chromosomes control vertical transmission of feminizing Wolbachia symbionts in an isopod.</title>
        <authorList>
            <person name="Becking T."/>
            <person name="Chebbi M.A."/>
            <person name="Giraud I."/>
            <person name="Moumen B."/>
            <person name="Laverre T."/>
            <person name="Caubet Y."/>
            <person name="Peccoud J."/>
            <person name="Gilbert C."/>
            <person name="Cordaux R."/>
        </authorList>
    </citation>
    <scope>NUCLEOTIDE SEQUENCE [LARGE SCALE GENOMIC DNA]</scope>
    <source>
        <strain evidence="3">ANa2</strain>
        <tissue evidence="3">Whole body excluding digestive tract and cuticle</tissue>
    </source>
</reference>
<dbReference type="OrthoDB" id="69177at2759"/>
<keyword evidence="3" id="KW-0560">Oxidoreductase</keyword>
<dbReference type="InterPro" id="IPR029044">
    <property type="entry name" value="Nucleotide-diphossugar_trans"/>
</dbReference>
<comment type="caution">
    <text evidence="3">The sequence shown here is derived from an EMBL/GenBank/DDBJ whole genome shotgun (WGS) entry which is preliminary data.</text>
</comment>
<sequence>MKELLFLILLVAACYLTSAKEQNDDKLMYITIASNETNGYKRFMRSASIYSFTPKVLGMGSEWLGGDMKYAGGGYKVNLLRKEIEKHKDKKDLVILFTDSYDVIVTGEAKDILKQFRSFNANIVFSSEDSCWPDESLKKDYPLVLHGYRYLNSGGIIGYAPSLYKLLSTNEIENTEDDQLYYTKIFLDADLRKSLKIKLDTQAKLFQNLNGVIEDVALDFQEDDTRLINTAYHTAPIIIHGNGPSKKHLNHLGNYLAKSWVKGLGCLSCSENQLKLEDLKEYPKVLVAVFISLPTPFLEETLEKIANLDYPKNRIYLFITNNVAIHEDLVQKFVAERKKEDYIGVKVISSSDNIKEWPARNLAIEKCISISCDAYFNVDSEVHLDNPAVLKLLLSYNRPIIAPIIAQIGKLWSTFWGAVTEDGFYARSSDYMDIVNGERRGIWNVPYIYGVYLIQKSVLENPETKPDYVYNLKDHDIAMATNFRKKEVFMYAVNLDNYYGHLVKTDVVSTTNLHNDLWQVNANQADWEVRYLHPQYYEALNATVNEMDPRLNGGYENVPTDDIHMSQIGFEQEWLYILKEYVKPMAEKLYFGYNSDGGGANFIRQNCPVVNTKVGWALIHPGRLTHYHEGLPTTKGTRYILVSFIDP</sequence>
<evidence type="ECO:0000313" key="3">
    <source>
        <dbReference type="EMBL" id="KAB7506794.1"/>
    </source>
</evidence>
<organism evidence="3 4">
    <name type="scientific">Armadillidium nasatum</name>
    <dbReference type="NCBI Taxonomy" id="96803"/>
    <lineage>
        <taxon>Eukaryota</taxon>
        <taxon>Metazoa</taxon>
        <taxon>Ecdysozoa</taxon>
        <taxon>Arthropoda</taxon>
        <taxon>Crustacea</taxon>
        <taxon>Multicrustacea</taxon>
        <taxon>Malacostraca</taxon>
        <taxon>Eumalacostraca</taxon>
        <taxon>Peracarida</taxon>
        <taxon>Isopoda</taxon>
        <taxon>Oniscidea</taxon>
        <taxon>Crinocheta</taxon>
        <taxon>Armadillidiidae</taxon>
        <taxon>Armadillidium</taxon>
    </lineage>
</organism>
<evidence type="ECO:0000256" key="1">
    <source>
        <dbReference type="SAM" id="SignalP"/>
    </source>
</evidence>
<dbReference type="Pfam" id="PF25342">
    <property type="entry name" value="GT_PLOD"/>
    <property type="match status" value="1"/>
</dbReference>
<dbReference type="InterPro" id="IPR050757">
    <property type="entry name" value="Collagen_mod_GT25"/>
</dbReference>
<keyword evidence="3" id="KW-0223">Dioxygenase</keyword>
<evidence type="ECO:0000259" key="2">
    <source>
        <dbReference type="Pfam" id="PF25342"/>
    </source>
</evidence>
<name>A0A5N5TKV3_9CRUS</name>
<keyword evidence="1" id="KW-0732">Signal</keyword>
<dbReference type="PANTHER" id="PTHR10730">
    <property type="entry name" value="PROCOLLAGEN-LYSINE,2-OXOGLUTARATE 5-DIOXYGENASE/GLYCOSYLTRANSFERASE 25 FAMILY MEMBER"/>
    <property type="match status" value="1"/>
</dbReference>
<dbReference type="SUPFAM" id="SSF53448">
    <property type="entry name" value="Nucleotide-diphospho-sugar transferases"/>
    <property type="match status" value="1"/>
</dbReference>
<dbReference type="InterPro" id="IPR057589">
    <property type="entry name" value="GT_PLOD"/>
</dbReference>
<dbReference type="GO" id="GO:0005783">
    <property type="term" value="C:endoplasmic reticulum"/>
    <property type="evidence" value="ECO:0007669"/>
    <property type="project" value="TreeGrafter"/>
</dbReference>
<protein>
    <submittedName>
        <fullName evidence="3">Procollagen-lysine,2-oxoglutarate 5-dioxygenase 1</fullName>
    </submittedName>
</protein>
<feature type="domain" description="PLOD1-3-like GT" evidence="2">
    <location>
        <begin position="24"/>
        <end position="266"/>
    </location>
</feature>
<feature type="chain" id="PRO_5024357422" evidence="1">
    <location>
        <begin position="20"/>
        <end position="647"/>
    </location>
</feature>
<accession>A0A5N5TKV3</accession>
<gene>
    <name evidence="3" type="primary">PLOD1</name>
    <name evidence="3" type="ORF">Anas_01355</name>
</gene>
<dbReference type="PANTHER" id="PTHR10730:SF45">
    <property type="entry name" value="PROCOLLAGEN-LYSINE,2-OXOGLUTARATE 5-DIOXYGENASE"/>
    <property type="match status" value="1"/>
</dbReference>